<dbReference type="InterPro" id="IPR042448">
    <property type="entry name" value="CCNB1IP1"/>
</dbReference>
<evidence type="ECO:0000256" key="1">
    <source>
        <dbReference type="SAM" id="Coils"/>
    </source>
</evidence>
<dbReference type="Proteomes" id="UP001642483">
    <property type="component" value="Unassembled WGS sequence"/>
</dbReference>
<protein>
    <recommendedName>
        <fullName evidence="4">RING-type domain-containing protein</fullName>
    </recommendedName>
</protein>
<feature type="coiled-coil region" evidence="1">
    <location>
        <begin position="127"/>
        <end position="175"/>
    </location>
</feature>
<organism evidence="2 3">
    <name type="scientific">Clavelina lepadiformis</name>
    <name type="common">Light-bulb sea squirt</name>
    <name type="synonym">Ascidia lepadiformis</name>
    <dbReference type="NCBI Taxonomy" id="159417"/>
    <lineage>
        <taxon>Eukaryota</taxon>
        <taxon>Metazoa</taxon>
        <taxon>Chordata</taxon>
        <taxon>Tunicata</taxon>
        <taxon>Ascidiacea</taxon>
        <taxon>Aplousobranchia</taxon>
        <taxon>Clavelinidae</taxon>
        <taxon>Clavelina</taxon>
    </lineage>
</organism>
<keyword evidence="3" id="KW-1185">Reference proteome</keyword>
<evidence type="ECO:0008006" key="4">
    <source>
        <dbReference type="Google" id="ProtNLM"/>
    </source>
</evidence>
<evidence type="ECO:0000313" key="2">
    <source>
        <dbReference type="EMBL" id="CAK8674904.1"/>
    </source>
</evidence>
<dbReference type="PANTHER" id="PTHR14305:SF0">
    <property type="entry name" value="E3 UBIQUITIN-PROTEIN LIGASE CCNB1IP1"/>
    <property type="match status" value="1"/>
</dbReference>
<reference evidence="2 3" key="1">
    <citation type="submission" date="2024-02" db="EMBL/GenBank/DDBJ databases">
        <authorList>
            <person name="Daric V."/>
            <person name="Darras S."/>
        </authorList>
    </citation>
    <scope>NUCLEOTIDE SEQUENCE [LARGE SCALE GENOMIC DNA]</scope>
</reference>
<proteinExistence type="predicted"/>
<keyword evidence="1" id="KW-0175">Coiled coil</keyword>
<dbReference type="Gene3D" id="3.30.40.10">
    <property type="entry name" value="Zinc/RING finger domain, C3HC4 (zinc finger)"/>
    <property type="match status" value="1"/>
</dbReference>
<accession>A0ABP0F5B7</accession>
<gene>
    <name evidence="2" type="ORF">CVLEPA_LOCUS4556</name>
</gene>
<sequence length="288" mass="33323">MNGELYCNSRKCRKPLTNGQAWVTSCSHIFCKEDGENIIAQERKICPSCEHQLNNKLDIVRMEMNPSENYKNMVLCGQRPEAIMDICSRALNFWTFQNRQEHMYKNNKLSKFKDKFEKLNVYSTKMVSNWQLESDALNTKLHHAKNELQTSNRRCEEYNAMLQEKSRQVQSLQSSLNMQRYSTMCHAERPIRDTDVTFSNFDIPVGMSNPVTPSPRSKNNSRPFEAKTFLFNAGSYCNSPDYGQTGKYFNFQEKSCACEDSNFGVTMGTEVSVLDLIVLRSNEKNKVK</sequence>
<dbReference type="EMBL" id="CAWYQH010000013">
    <property type="protein sequence ID" value="CAK8674904.1"/>
    <property type="molecule type" value="Genomic_DNA"/>
</dbReference>
<dbReference type="PANTHER" id="PTHR14305">
    <property type="entry name" value="E3 UBIQUITIN-PROTEIN LIGASE CCNB1IP1"/>
    <property type="match status" value="1"/>
</dbReference>
<evidence type="ECO:0000313" key="3">
    <source>
        <dbReference type="Proteomes" id="UP001642483"/>
    </source>
</evidence>
<comment type="caution">
    <text evidence="2">The sequence shown here is derived from an EMBL/GenBank/DDBJ whole genome shotgun (WGS) entry which is preliminary data.</text>
</comment>
<dbReference type="SUPFAM" id="SSF57850">
    <property type="entry name" value="RING/U-box"/>
    <property type="match status" value="1"/>
</dbReference>
<name>A0ABP0F5B7_CLALP</name>
<dbReference type="InterPro" id="IPR013083">
    <property type="entry name" value="Znf_RING/FYVE/PHD"/>
</dbReference>